<dbReference type="OrthoDB" id="9800170at2"/>
<dbReference type="Gene3D" id="2.40.10.220">
    <property type="entry name" value="predicted glycosyltransferase like domains"/>
    <property type="match status" value="1"/>
</dbReference>
<reference evidence="2 3" key="1">
    <citation type="submission" date="2017-03" db="EMBL/GenBank/DDBJ databases">
        <authorList>
            <person name="Afonso C.L."/>
            <person name="Miller P.J."/>
            <person name="Scott M.A."/>
            <person name="Spackman E."/>
            <person name="Goraichik I."/>
            <person name="Dimitrov K.M."/>
            <person name="Suarez D.L."/>
            <person name="Swayne D.E."/>
        </authorList>
    </citation>
    <scope>NUCLEOTIDE SEQUENCE [LARGE SCALE GENOMIC DNA]</scope>
    <source>
        <strain evidence="2">Genome sequencing of Nitrospira japonica strain NJ11</strain>
    </source>
</reference>
<dbReference type="Proteomes" id="UP000192042">
    <property type="component" value="Chromosome I"/>
</dbReference>
<dbReference type="SUPFAM" id="SSF141371">
    <property type="entry name" value="PilZ domain-like"/>
    <property type="match status" value="1"/>
</dbReference>
<name>A0A1W1I2N0_9BACT</name>
<accession>A0A1W1I2N0</accession>
<gene>
    <name evidence="2" type="ORF">NSJP_0967</name>
</gene>
<evidence type="ECO:0000259" key="1">
    <source>
        <dbReference type="Pfam" id="PF07238"/>
    </source>
</evidence>
<proteinExistence type="predicted"/>
<sequence length="106" mass="11939">MIQRKSPRFAVQLPIRFQDDTAEAGGTILNISHDGCMITASRTPDTATYLRLDLHLREGEPPVKVSLAAVRWASKSQFGLEYIKVGAEERERLKSFMTMLERSPGF</sequence>
<dbReference type="STRING" id="1325564.NSJP_0967"/>
<dbReference type="Pfam" id="PF07238">
    <property type="entry name" value="PilZ"/>
    <property type="match status" value="1"/>
</dbReference>
<keyword evidence="3" id="KW-1185">Reference proteome</keyword>
<dbReference type="RefSeq" id="WP_080885722.1">
    <property type="nucleotide sequence ID" value="NZ_LT828648.1"/>
</dbReference>
<feature type="domain" description="PilZ" evidence="1">
    <location>
        <begin position="3"/>
        <end position="97"/>
    </location>
</feature>
<evidence type="ECO:0000313" key="3">
    <source>
        <dbReference type="Proteomes" id="UP000192042"/>
    </source>
</evidence>
<dbReference type="EMBL" id="LT828648">
    <property type="protein sequence ID" value="SLM47139.1"/>
    <property type="molecule type" value="Genomic_DNA"/>
</dbReference>
<dbReference type="GO" id="GO:0035438">
    <property type="term" value="F:cyclic-di-GMP binding"/>
    <property type="evidence" value="ECO:0007669"/>
    <property type="project" value="InterPro"/>
</dbReference>
<dbReference type="InterPro" id="IPR009875">
    <property type="entry name" value="PilZ_domain"/>
</dbReference>
<organism evidence="2 3">
    <name type="scientific">Nitrospira japonica</name>
    <dbReference type="NCBI Taxonomy" id="1325564"/>
    <lineage>
        <taxon>Bacteria</taxon>
        <taxon>Pseudomonadati</taxon>
        <taxon>Nitrospirota</taxon>
        <taxon>Nitrospiria</taxon>
        <taxon>Nitrospirales</taxon>
        <taxon>Nitrospiraceae</taxon>
        <taxon>Nitrospira</taxon>
    </lineage>
</organism>
<dbReference type="KEGG" id="nja:NSJP_0967"/>
<protein>
    <recommendedName>
        <fullName evidence="1">PilZ domain-containing protein</fullName>
    </recommendedName>
</protein>
<dbReference type="AlphaFoldDB" id="A0A1W1I2N0"/>
<evidence type="ECO:0000313" key="2">
    <source>
        <dbReference type="EMBL" id="SLM47139.1"/>
    </source>
</evidence>